<gene>
    <name evidence="2" type="ORF">Hsar01_01917</name>
</gene>
<keyword evidence="1" id="KW-0812">Transmembrane</keyword>
<evidence type="ECO:0000313" key="2">
    <source>
        <dbReference type="EMBL" id="GAA5482694.1"/>
    </source>
</evidence>
<organism evidence="2 3">
    <name type="scientific">Haloferula sargassicola</name>
    <dbReference type="NCBI Taxonomy" id="490096"/>
    <lineage>
        <taxon>Bacteria</taxon>
        <taxon>Pseudomonadati</taxon>
        <taxon>Verrucomicrobiota</taxon>
        <taxon>Verrucomicrobiia</taxon>
        <taxon>Verrucomicrobiales</taxon>
        <taxon>Verrucomicrobiaceae</taxon>
        <taxon>Haloferula</taxon>
    </lineage>
</organism>
<dbReference type="SUPFAM" id="SSF54523">
    <property type="entry name" value="Pili subunits"/>
    <property type="match status" value="1"/>
</dbReference>
<dbReference type="RefSeq" id="WP_353566827.1">
    <property type="nucleotide sequence ID" value="NZ_BAABRI010000009.1"/>
</dbReference>
<keyword evidence="1" id="KW-1133">Transmembrane helix</keyword>
<evidence type="ECO:0000256" key="1">
    <source>
        <dbReference type="SAM" id="Phobius"/>
    </source>
</evidence>
<name>A0ABP9UMZ6_9BACT</name>
<protein>
    <recommendedName>
        <fullName evidence="4">Type II secretion system protein</fullName>
    </recommendedName>
</protein>
<evidence type="ECO:0008006" key="4">
    <source>
        <dbReference type="Google" id="ProtNLM"/>
    </source>
</evidence>
<keyword evidence="1" id="KW-0472">Membrane</keyword>
<proteinExistence type="predicted"/>
<sequence>MTLLELTVVILVLMSLISILMIGARAWIRGTDRATCILNLSTIQKGVRSYQNMYCYSPGTLPMAQNGTQSIAKHLLDKGYVTDDLYDMMMGTRPCPGGGTYSIAQEDVFPLEGTLYVACSLEESRRHGIPPEQRLDW</sequence>
<dbReference type="InterPro" id="IPR045584">
    <property type="entry name" value="Pilin-like"/>
</dbReference>
<dbReference type="EMBL" id="BAABRI010000009">
    <property type="protein sequence ID" value="GAA5482694.1"/>
    <property type="molecule type" value="Genomic_DNA"/>
</dbReference>
<reference evidence="2 3" key="1">
    <citation type="submission" date="2024-02" db="EMBL/GenBank/DDBJ databases">
        <title>Haloferula sargassicola NBRC 104335.</title>
        <authorList>
            <person name="Ichikawa N."/>
            <person name="Katano-Makiyama Y."/>
            <person name="Hidaka K."/>
        </authorList>
    </citation>
    <scope>NUCLEOTIDE SEQUENCE [LARGE SCALE GENOMIC DNA]</scope>
    <source>
        <strain evidence="2 3">NBRC 104335</strain>
    </source>
</reference>
<feature type="transmembrane region" description="Helical" evidence="1">
    <location>
        <begin position="6"/>
        <end position="28"/>
    </location>
</feature>
<evidence type="ECO:0000313" key="3">
    <source>
        <dbReference type="Proteomes" id="UP001476282"/>
    </source>
</evidence>
<keyword evidence="3" id="KW-1185">Reference proteome</keyword>
<dbReference type="Proteomes" id="UP001476282">
    <property type="component" value="Unassembled WGS sequence"/>
</dbReference>
<comment type="caution">
    <text evidence="2">The sequence shown here is derived from an EMBL/GenBank/DDBJ whole genome shotgun (WGS) entry which is preliminary data.</text>
</comment>
<accession>A0ABP9UMZ6</accession>